<evidence type="ECO:0000256" key="1">
    <source>
        <dbReference type="SAM" id="MobiDB-lite"/>
    </source>
</evidence>
<dbReference type="EMBL" id="CAJVPZ010043637">
    <property type="protein sequence ID" value="CAG8766069.1"/>
    <property type="molecule type" value="Genomic_DNA"/>
</dbReference>
<evidence type="ECO:0000313" key="3">
    <source>
        <dbReference type="Proteomes" id="UP000789396"/>
    </source>
</evidence>
<feature type="non-terminal residue" evidence="2">
    <location>
        <position position="307"/>
    </location>
</feature>
<proteinExistence type="predicted"/>
<evidence type="ECO:0000313" key="2">
    <source>
        <dbReference type="EMBL" id="CAG8766069.1"/>
    </source>
</evidence>
<gene>
    <name evidence="2" type="ORF">RFULGI_LOCUS14694</name>
</gene>
<feature type="region of interest" description="Disordered" evidence="1">
    <location>
        <begin position="1"/>
        <end position="34"/>
    </location>
</feature>
<reference evidence="2" key="1">
    <citation type="submission" date="2021-06" db="EMBL/GenBank/DDBJ databases">
        <authorList>
            <person name="Kallberg Y."/>
            <person name="Tangrot J."/>
            <person name="Rosling A."/>
        </authorList>
    </citation>
    <scope>NUCLEOTIDE SEQUENCE</scope>
    <source>
        <strain evidence="2">IN212</strain>
    </source>
</reference>
<feature type="compositionally biased region" description="Polar residues" evidence="1">
    <location>
        <begin position="1"/>
        <end position="17"/>
    </location>
</feature>
<name>A0A9N9NS89_9GLOM</name>
<sequence>DDVLNKNSLQSKPNTASKRGCKKKQETVASSSSQIVHELLNSDDKVANISELSQSSDSILSRQLSPIQELEIESPTLELENMSLPLGSEIPFQETTPSQQLSPILKSRAVPPRRSSSVLGSRTNNLNNFVSSYHLPTNPVVTPLRTSILGSNFLNSLSGLTSNSIAIPSIFSEMTIYQICLWLCANPNVLQLANNINISMQTLAADGSQFMPSISSTLSTMVQNQTDKAQASRDFLEELKCLFLCVRNPPKKVLEELVRQIIKCDLNSTEGIEWLHIAKRHFGDFHNKLINRVEKLIEDFKKKRNRL</sequence>
<dbReference type="OrthoDB" id="2432401at2759"/>
<comment type="caution">
    <text evidence="2">The sequence shown here is derived from an EMBL/GenBank/DDBJ whole genome shotgun (WGS) entry which is preliminary data.</text>
</comment>
<dbReference type="Proteomes" id="UP000789396">
    <property type="component" value="Unassembled WGS sequence"/>
</dbReference>
<protein>
    <submittedName>
        <fullName evidence="2">7366_t:CDS:1</fullName>
    </submittedName>
</protein>
<feature type="non-terminal residue" evidence="2">
    <location>
        <position position="1"/>
    </location>
</feature>
<keyword evidence="3" id="KW-1185">Reference proteome</keyword>
<accession>A0A9N9NS89</accession>
<dbReference type="AlphaFoldDB" id="A0A9N9NS89"/>
<organism evidence="2 3">
    <name type="scientific">Racocetra fulgida</name>
    <dbReference type="NCBI Taxonomy" id="60492"/>
    <lineage>
        <taxon>Eukaryota</taxon>
        <taxon>Fungi</taxon>
        <taxon>Fungi incertae sedis</taxon>
        <taxon>Mucoromycota</taxon>
        <taxon>Glomeromycotina</taxon>
        <taxon>Glomeromycetes</taxon>
        <taxon>Diversisporales</taxon>
        <taxon>Gigasporaceae</taxon>
        <taxon>Racocetra</taxon>
    </lineage>
</organism>